<evidence type="ECO:0000259" key="2">
    <source>
        <dbReference type="Pfam" id="PF01757"/>
    </source>
</evidence>
<dbReference type="AlphaFoldDB" id="A0A926NH37"/>
<dbReference type="EMBL" id="JACWMX010000001">
    <property type="protein sequence ID" value="MBD1391964.1"/>
    <property type="molecule type" value="Genomic_DNA"/>
</dbReference>
<keyword evidence="1" id="KW-0812">Transmembrane</keyword>
<evidence type="ECO:0000313" key="3">
    <source>
        <dbReference type="EMBL" id="MBD1391964.1"/>
    </source>
</evidence>
<protein>
    <submittedName>
        <fullName evidence="3">Acyltransferase</fullName>
    </submittedName>
</protein>
<feature type="transmembrane region" description="Helical" evidence="1">
    <location>
        <begin position="12"/>
        <end position="30"/>
    </location>
</feature>
<keyword evidence="4" id="KW-1185">Reference proteome</keyword>
<proteinExistence type="predicted"/>
<dbReference type="PANTHER" id="PTHR23028">
    <property type="entry name" value="ACETYLTRANSFERASE"/>
    <property type="match status" value="1"/>
</dbReference>
<keyword evidence="3" id="KW-0012">Acyltransferase</keyword>
<feature type="transmembrane region" description="Helical" evidence="1">
    <location>
        <begin position="191"/>
        <end position="212"/>
    </location>
</feature>
<keyword evidence="3" id="KW-0808">Transferase</keyword>
<dbReference type="GO" id="GO:0000271">
    <property type="term" value="P:polysaccharide biosynthetic process"/>
    <property type="evidence" value="ECO:0007669"/>
    <property type="project" value="TreeGrafter"/>
</dbReference>
<gene>
    <name evidence="3" type="ORF">IDJ76_02515</name>
</gene>
<dbReference type="GO" id="GO:0016020">
    <property type="term" value="C:membrane"/>
    <property type="evidence" value="ECO:0007669"/>
    <property type="project" value="TreeGrafter"/>
</dbReference>
<feature type="transmembrane region" description="Helical" evidence="1">
    <location>
        <begin position="84"/>
        <end position="104"/>
    </location>
</feature>
<feature type="transmembrane region" description="Helical" evidence="1">
    <location>
        <begin position="130"/>
        <end position="153"/>
    </location>
</feature>
<comment type="caution">
    <text evidence="3">The sequence shown here is derived from an EMBL/GenBank/DDBJ whole genome shotgun (WGS) entry which is preliminary data.</text>
</comment>
<keyword evidence="1" id="KW-1133">Transmembrane helix</keyword>
<sequence>MTVSGIKNRVDSLDYLRGLAAVGIMVYHMNLYTSGEPDSATLIAKVKIYGVIIFFILSGLTLYKVNVNHFVLSKSSLTQFYIKRFFRIVPLLYLATILTAIFYFQPEYLSVKKIIANVTVLPGAFKPETFIARGAWSIGDELFFYMLFPFLLWMARKHKALFLGLTALSFIIVIYFSFFKLSPQLTSGYQWAIYVSPLNHAFYFITGIALGLIEDRGKFRIWSVFAIIAVFMLVVFYPVSGEPAVLITGWIRLIISALVILLCYLFYKTDFDFLPGFIKKALHTLGMISYSLYLLHPVIYSMLLFFAGSLFGTNPLLLIMSTIVITLVVSYFTYHYFELYFIGTGKKFSSKYSNAKQSKLKNEAW</sequence>
<feature type="transmembrane region" description="Helical" evidence="1">
    <location>
        <begin position="160"/>
        <end position="179"/>
    </location>
</feature>
<feature type="transmembrane region" description="Helical" evidence="1">
    <location>
        <begin position="219"/>
        <end position="239"/>
    </location>
</feature>
<dbReference type="InterPro" id="IPR002656">
    <property type="entry name" value="Acyl_transf_3_dom"/>
</dbReference>
<name>A0A926NH37_9SPHI</name>
<feature type="domain" description="Acyltransferase 3" evidence="2">
    <location>
        <begin position="11"/>
        <end position="334"/>
    </location>
</feature>
<feature type="transmembrane region" description="Helical" evidence="1">
    <location>
        <begin position="317"/>
        <end position="337"/>
    </location>
</feature>
<evidence type="ECO:0000313" key="4">
    <source>
        <dbReference type="Proteomes" id="UP000619078"/>
    </source>
</evidence>
<keyword evidence="1" id="KW-0472">Membrane</keyword>
<dbReference type="RefSeq" id="WP_191160395.1">
    <property type="nucleotide sequence ID" value="NZ_JACWMX010000001.1"/>
</dbReference>
<dbReference type="Pfam" id="PF01757">
    <property type="entry name" value="Acyl_transf_3"/>
    <property type="match status" value="1"/>
</dbReference>
<dbReference type="GO" id="GO:0016747">
    <property type="term" value="F:acyltransferase activity, transferring groups other than amino-acyl groups"/>
    <property type="evidence" value="ECO:0007669"/>
    <property type="project" value="InterPro"/>
</dbReference>
<dbReference type="PANTHER" id="PTHR23028:SF53">
    <property type="entry name" value="ACYL_TRANSF_3 DOMAIN-CONTAINING PROTEIN"/>
    <property type="match status" value="1"/>
</dbReference>
<feature type="transmembrane region" description="Helical" evidence="1">
    <location>
        <begin position="245"/>
        <end position="267"/>
    </location>
</feature>
<feature type="transmembrane region" description="Helical" evidence="1">
    <location>
        <begin position="288"/>
        <end position="311"/>
    </location>
</feature>
<organism evidence="3 4">
    <name type="scientific">Mucilaginibacter glaciei</name>
    <dbReference type="NCBI Taxonomy" id="2772109"/>
    <lineage>
        <taxon>Bacteria</taxon>
        <taxon>Pseudomonadati</taxon>
        <taxon>Bacteroidota</taxon>
        <taxon>Sphingobacteriia</taxon>
        <taxon>Sphingobacteriales</taxon>
        <taxon>Sphingobacteriaceae</taxon>
        <taxon>Mucilaginibacter</taxon>
    </lineage>
</organism>
<accession>A0A926NH37</accession>
<dbReference type="InterPro" id="IPR050879">
    <property type="entry name" value="Acyltransferase_3"/>
</dbReference>
<feature type="transmembrane region" description="Helical" evidence="1">
    <location>
        <begin position="42"/>
        <end position="63"/>
    </location>
</feature>
<evidence type="ECO:0000256" key="1">
    <source>
        <dbReference type="SAM" id="Phobius"/>
    </source>
</evidence>
<dbReference type="Proteomes" id="UP000619078">
    <property type="component" value="Unassembled WGS sequence"/>
</dbReference>
<reference evidence="3" key="1">
    <citation type="submission" date="2020-09" db="EMBL/GenBank/DDBJ databases">
        <title>Novel species of Mucilaginibacter isolated from a glacier on the Tibetan Plateau.</title>
        <authorList>
            <person name="Liu Q."/>
            <person name="Xin Y.-H."/>
        </authorList>
    </citation>
    <scope>NUCLEOTIDE SEQUENCE</scope>
    <source>
        <strain evidence="3">ZB1P21</strain>
    </source>
</reference>